<keyword evidence="4 6" id="KW-0949">S-adenosyl-L-methionine</keyword>
<comment type="catalytic activity">
    <reaction evidence="5">
        <text>L-arginyl-[protein] + S-adenosyl-L-methionine = N(omega)-methyl-L-arginyl-[protein] + S-adenosyl-L-homocysteine + H(+)</text>
        <dbReference type="Rhea" id="RHEA:48100"/>
        <dbReference type="Rhea" id="RHEA-COMP:10532"/>
        <dbReference type="Rhea" id="RHEA-COMP:11990"/>
        <dbReference type="ChEBI" id="CHEBI:15378"/>
        <dbReference type="ChEBI" id="CHEBI:29965"/>
        <dbReference type="ChEBI" id="CHEBI:57856"/>
        <dbReference type="ChEBI" id="CHEBI:59789"/>
        <dbReference type="ChEBI" id="CHEBI:65280"/>
    </reaction>
    <physiologicalReaction direction="left-to-right" evidence="5">
        <dbReference type="Rhea" id="RHEA:48101"/>
    </physiologicalReaction>
</comment>
<evidence type="ECO:0000256" key="6">
    <source>
        <dbReference type="PROSITE-ProRule" id="PRU01015"/>
    </source>
</evidence>
<dbReference type="GO" id="GO:0042054">
    <property type="term" value="F:histone methyltransferase activity"/>
    <property type="evidence" value="ECO:0007669"/>
    <property type="project" value="TreeGrafter"/>
</dbReference>
<evidence type="ECO:0000259" key="8">
    <source>
        <dbReference type="Pfam" id="PF22528"/>
    </source>
</evidence>
<keyword evidence="3 6" id="KW-0808">Transferase</keyword>
<dbReference type="PROSITE" id="PS51678">
    <property type="entry name" value="SAM_MT_PRMT"/>
    <property type="match status" value="1"/>
</dbReference>
<dbReference type="EMBL" id="JAZGQO010000018">
    <property type="protein sequence ID" value="KAK6167715.1"/>
    <property type="molecule type" value="Genomic_DNA"/>
</dbReference>
<organism evidence="9 10">
    <name type="scientific">Patella caerulea</name>
    <name type="common">Rayed Mediterranean limpet</name>
    <dbReference type="NCBI Taxonomy" id="87958"/>
    <lineage>
        <taxon>Eukaryota</taxon>
        <taxon>Metazoa</taxon>
        <taxon>Spiralia</taxon>
        <taxon>Lophotrochozoa</taxon>
        <taxon>Mollusca</taxon>
        <taxon>Gastropoda</taxon>
        <taxon>Patellogastropoda</taxon>
        <taxon>Patelloidea</taxon>
        <taxon>Patellidae</taxon>
        <taxon>Patella</taxon>
    </lineage>
</organism>
<dbReference type="InterPro" id="IPR025799">
    <property type="entry name" value="Arg_MeTrfase"/>
</dbReference>
<evidence type="ECO:0000256" key="1">
    <source>
        <dbReference type="ARBA" id="ARBA00011925"/>
    </source>
</evidence>
<evidence type="ECO:0000313" key="10">
    <source>
        <dbReference type="Proteomes" id="UP001347796"/>
    </source>
</evidence>
<proteinExistence type="predicted"/>
<dbReference type="GO" id="GO:0032259">
    <property type="term" value="P:methylation"/>
    <property type="evidence" value="ECO:0007669"/>
    <property type="project" value="UniProtKB-KW"/>
</dbReference>
<dbReference type="AlphaFoldDB" id="A0AAN8IX02"/>
<dbReference type="EC" id="2.1.1.319" evidence="1"/>
<accession>A0AAN8IX02</accession>
<dbReference type="Gene3D" id="2.70.160.11">
    <property type="entry name" value="Hnrnp arginine n-methyltransferase1"/>
    <property type="match status" value="1"/>
</dbReference>
<dbReference type="PANTHER" id="PTHR11006">
    <property type="entry name" value="PROTEIN ARGININE N-METHYLTRANSFERASE"/>
    <property type="match status" value="1"/>
</dbReference>
<evidence type="ECO:0000256" key="7">
    <source>
        <dbReference type="SAM" id="MobiDB-lite"/>
    </source>
</evidence>
<dbReference type="Pfam" id="PF22528">
    <property type="entry name" value="PRMT_C"/>
    <property type="match status" value="2"/>
</dbReference>
<sequence length="416" mass="46460">METSQENVDEYFSSYNDVTVHELMLKDRPRTLAYKQFFEENREYIVDKVVMDVGSGTGILAMFAAAAGAKKVYAVEASEMAAICKNIVVCNGFEEKIEVINKKVEDVDLVNDEKVDILVSEWMGFYLLHESMLDSVIFARDKFLKPNGIMVPSHANLLIAPVNMDNYYDDHFEYWSNCYGFDLSPMVPAAMATSFREPLITEVSEKQLVAQSDFVTAFDLKTVTVDDVQHLSKSCEFLVNDACTIHGFVTWFNVVFTCLNSDGQSSNESSSIQLLNGEADTQSDPVVSLPITLSTGPSAEATHWKQTVIFLTSALEVEKDSSLPCLVELSQDKDNKRHYNISIDLTGNEDDIEAETNDHPIPCDCSAPRCKLIKTVMEKFAEEQDEVETEAENTETNAEIEAARVLDSETISDVSI</sequence>
<name>A0AAN8IX02_PATCE</name>
<dbReference type="FunFam" id="3.40.50.150:FF:000003">
    <property type="entry name" value="Blast:Protein arginine N-methyltransferase 1"/>
    <property type="match status" value="1"/>
</dbReference>
<dbReference type="Gene3D" id="3.40.50.150">
    <property type="entry name" value="Vaccinia Virus protein VP39"/>
    <property type="match status" value="1"/>
</dbReference>
<feature type="region of interest" description="Disordered" evidence="7">
    <location>
        <begin position="385"/>
        <end position="404"/>
    </location>
</feature>
<evidence type="ECO:0000313" key="9">
    <source>
        <dbReference type="EMBL" id="KAK6167715.1"/>
    </source>
</evidence>
<feature type="domain" description="Protein arginine N-methyltransferase" evidence="8">
    <location>
        <begin position="290"/>
        <end position="345"/>
    </location>
</feature>
<evidence type="ECO:0000256" key="5">
    <source>
        <dbReference type="ARBA" id="ARBA00049303"/>
    </source>
</evidence>
<keyword evidence="2 6" id="KW-0489">Methyltransferase</keyword>
<dbReference type="Proteomes" id="UP001347796">
    <property type="component" value="Unassembled WGS sequence"/>
</dbReference>
<keyword evidence="10" id="KW-1185">Reference proteome</keyword>
<dbReference type="SUPFAM" id="SSF53335">
    <property type="entry name" value="S-adenosyl-L-methionine-dependent methyltransferases"/>
    <property type="match status" value="1"/>
</dbReference>
<comment type="caution">
    <text evidence="9">The sequence shown here is derived from an EMBL/GenBank/DDBJ whole genome shotgun (WGS) entry which is preliminary data.</text>
</comment>
<reference evidence="9 10" key="1">
    <citation type="submission" date="2024-01" db="EMBL/GenBank/DDBJ databases">
        <title>The genome of the rayed Mediterranean limpet Patella caerulea (Linnaeus, 1758).</title>
        <authorList>
            <person name="Anh-Thu Weber A."/>
            <person name="Halstead-Nussloch G."/>
        </authorList>
    </citation>
    <scope>NUCLEOTIDE SEQUENCE [LARGE SCALE GENOMIC DNA]</scope>
    <source>
        <strain evidence="9">AATW-2023a</strain>
        <tissue evidence="9">Whole specimen</tissue>
    </source>
</reference>
<dbReference type="GO" id="GO:0035242">
    <property type="term" value="F:protein-arginine omega-N asymmetric methyltransferase activity"/>
    <property type="evidence" value="ECO:0007669"/>
    <property type="project" value="UniProtKB-EC"/>
</dbReference>
<evidence type="ECO:0000256" key="4">
    <source>
        <dbReference type="ARBA" id="ARBA00022691"/>
    </source>
</evidence>
<dbReference type="PANTHER" id="PTHR11006:SF4">
    <property type="entry name" value="PROTEIN ARGININE N-METHYLTRANSFERASE 7"/>
    <property type="match status" value="1"/>
</dbReference>
<evidence type="ECO:0000256" key="3">
    <source>
        <dbReference type="ARBA" id="ARBA00022679"/>
    </source>
</evidence>
<dbReference type="CDD" id="cd02440">
    <property type="entry name" value="AdoMet_MTases"/>
    <property type="match status" value="1"/>
</dbReference>
<dbReference type="InterPro" id="IPR029063">
    <property type="entry name" value="SAM-dependent_MTases_sf"/>
</dbReference>
<protein>
    <recommendedName>
        <fullName evidence="1">type I protein arginine methyltransferase</fullName>
        <ecNumber evidence="1">2.1.1.319</ecNumber>
    </recommendedName>
</protein>
<evidence type="ECO:0000256" key="2">
    <source>
        <dbReference type="ARBA" id="ARBA00022603"/>
    </source>
</evidence>
<dbReference type="InterPro" id="IPR055135">
    <property type="entry name" value="PRMT_dom"/>
</dbReference>
<dbReference type="Pfam" id="PF06325">
    <property type="entry name" value="PrmA"/>
    <property type="match status" value="1"/>
</dbReference>
<gene>
    <name evidence="9" type="ORF">SNE40_021679</name>
</gene>
<feature type="domain" description="Protein arginine N-methyltransferase" evidence="8">
    <location>
        <begin position="154"/>
        <end position="258"/>
    </location>
</feature>